<evidence type="ECO:0000256" key="4">
    <source>
        <dbReference type="ARBA" id="ARBA00051722"/>
    </source>
</evidence>
<dbReference type="Proteomes" id="UP000779809">
    <property type="component" value="Unassembled WGS sequence"/>
</dbReference>
<organism evidence="5 6">
    <name type="scientific">Candidatus Korobacter versatilis</name>
    <dbReference type="NCBI Taxonomy" id="658062"/>
    <lineage>
        <taxon>Bacteria</taxon>
        <taxon>Pseudomonadati</taxon>
        <taxon>Acidobacteriota</taxon>
        <taxon>Terriglobia</taxon>
        <taxon>Terriglobales</taxon>
        <taxon>Candidatus Korobacteraceae</taxon>
        <taxon>Candidatus Korobacter</taxon>
    </lineage>
</organism>
<dbReference type="InterPro" id="IPR016667">
    <property type="entry name" value="Caps_polysacc_synth_CpsB/CapC"/>
</dbReference>
<evidence type="ECO:0000313" key="5">
    <source>
        <dbReference type="EMBL" id="MBI2678563.1"/>
    </source>
</evidence>
<sequence length="246" mass="26868">MIDIHCHLLPGVDDGSKSWEMTRAMLRVAAGDGITHIVCTPHANDSYPYDRVEHLGRVAEAQAMAGEWPQLLLGCDFHLSYDNIQDALAHPRRYTVGSTPYLLIEFSDFGVAPGVLESVHRLIGAGMRPIITHPERNATLGKNHEMVLRLVELGCFVQVTASALTGYWGDGVRLSTEQLFKRRLVHVLASDAHDPERRAPRLAAARDAAAKLTDGATAMALVEDNPRAVIEGRPLPYLPDPARAGA</sequence>
<protein>
    <recommendedName>
        <fullName evidence="2">protein-tyrosine-phosphatase</fullName>
        <ecNumber evidence="2">3.1.3.48</ecNumber>
    </recommendedName>
</protein>
<dbReference type="GO" id="GO:0004725">
    <property type="term" value="F:protein tyrosine phosphatase activity"/>
    <property type="evidence" value="ECO:0007669"/>
    <property type="project" value="UniProtKB-EC"/>
</dbReference>
<evidence type="ECO:0000256" key="1">
    <source>
        <dbReference type="ARBA" id="ARBA00005750"/>
    </source>
</evidence>
<dbReference type="Pfam" id="PF19567">
    <property type="entry name" value="CpsB_CapC"/>
    <property type="match status" value="1"/>
</dbReference>
<comment type="similarity">
    <text evidence="1">Belongs to the metallo-dependent hydrolases superfamily. CpsB/CapC family.</text>
</comment>
<dbReference type="PANTHER" id="PTHR39181">
    <property type="entry name" value="TYROSINE-PROTEIN PHOSPHATASE YWQE"/>
    <property type="match status" value="1"/>
</dbReference>
<dbReference type="SUPFAM" id="SSF51556">
    <property type="entry name" value="Metallo-dependent hydrolases"/>
    <property type="match status" value="1"/>
</dbReference>
<dbReference type="PANTHER" id="PTHR39181:SF1">
    <property type="entry name" value="TYROSINE-PROTEIN PHOSPHATASE YWQE"/>
    <property type="match status" value="1"/>
</dbReference>
<gene>
    <name evidence="5" type="ORF">HYX28_07255</name>
</gene>
<dbReference type="PIRSF" id="PIRSF016557">
    <property type="entry name" value="Caps_synth_CpsB"/>
    <property type="match status" value="1"/>
</dbReference>
<evidence type="ECO:0000256" key="2">
    <source>
        <dbReference type="ARBA" id="ARBA00013064"/>
    </source>
</evidence>
<dbReference type="Gene3D" id="3.20.20.140">
    <property type="entry name" value="Metal-dependent hydrolases"/>
    <property type="match status" value="1"/>
</dbReference>
<comment type="caution">
    <text evidence="5">The sequence shown here is derived from an EMBL/GenBank/DDBJ whole genome shotgun (WGS) entry which is preliminary data.</text>
</comment>
<evidence type="ECO:0000256" key="3">
    <source>
        <dbReference type="ARBA" id="ARBA00022801"/>
    </source>
</evidence>
<dbReference type="InterPro" id="IPR032466">
    <property type="entry name" value="Metal_Hydrolase"/>
</dbReference>
<reference evidence="5" key="1">
    <citation type="submission" date="2020-07" db="EMBL/GenBank/DDBJ databases">
        <title>Huge and variable diversity of episymbiotic CPR bacteria and DPANN archaea in groundwater ecosystems.</title>
        <authorList>
            <person name="He C.Y."/>
            <person name="Keren R."/>
            <person name="Whittaker M."/>
            <person name="Farag I.F."/>
            <person name="Doudna J."/>
            <person name="Cate J.H.D."/>
            <person name="Banfield J.F."/>
        </authorList>
    </citation>
    <scope>NUCLEOTIDE SEQUENCE</scope>
    <source>
        <strain evidence="5">NC_groundwater_580_Pr5_B-0.1um_64_19</strain>
    </source>
</reference>
<dbReference type="AlphaFoldDB" id="A0A932A8A5"/>
<proteinExistence type="inferred from homology"/>
<evidence type="ECO:0000313" key="6">
    <source>
        <dbReference type="Proteomes" id="UP000779809"/>
    </source>
</evidence>
<dbReference type="GO" id="GO:0030145">
    <property type="term" value="F:manganese ion binding"/>
    <property type="evidence" value="ECO:0007669"/>
    <property type="project" value="InterPro"/>
</dbReference>
<dbReference type="EMBL" id="JACPNR010000009">
    <property type="protein sequence ID" value="MBI2678563.1"/>
    <property type="molecule type" value="Genomic_DNA"/>
</dbReference>
<keyword evidence="3" id="KW-0378">Hydrolase</keyword>
<accession>A0A932A8A5</accession>
<comment type="catalytic activity">
    <reaction evidence="4">
        <text>O-phospho-L-tyrosyl-[protein] + H2O = L-tyrosyl-[protein] + phosphate</text>
        <dbReference type="Rhea" id="RHEA:10684"/>
        <dbReference type="Rhea" id="RHEA-COMP:10136"/>
        <dbReference type="Rhea" id="RHEA-COMP:20101"/>
        <dbReference type="ChEBI" id="CHEBI:15377"/>
        <dbReference type="ChEBI" id="CHEBI:43474"/>
        <dbReference type="ChEBI" id="CHEBI:46858"/>
        <dbReference type="ChEBI" id="CHEBI:61978"/>
        <dbReference type="EC" id="3.1.3.48"/>
    </reaction>
</comment>
<name>A0A932A8A5_9BACT</name>
<dbReference type="EC" id="3.1.3.48" evidence="2"/>